<dbReference type="PANTHER" id="PTHR28575:SF1">
    <property type="entry name" value="MEIOSIS-SPECIFIC PROTEIN MEI4"/>
    <property type="match status" value="1"/>
</dbReference>
<dbReference type="RefSeq" id="XP_026520889.1">
    <property type="nucleotide sequence ID" value="XM_026665104.1"/>
</dbReference>
<protein>
    <submittedName>
        <fullName evidence="5">Meiosis-specific protein MEI4</fullName>
    </submittedName>
</protein>
<dbReference type="GO" id="GO:0007129">
    <property type="term" value="P:homologous chromosome pairing at meiosis"/>
    <property type="evidence" value="ECO:0007669"/>
    <property type="project" value="TreeGrafter"/>
</dbReference>
<dbReference type="Proteomes" id="UP000504612">
    <property type="component" value="Unplaced"/>
</dbReference>
<name>A0A6J1TZ96_9SAUR</name>
<dbReference type="GO" id="GO:0007283">
    <property type="term" value="P:spermatogenesis"/>
    <property type="evidence" value="ECO:0007669"/>
    <property type="project" value="TreeGrafter"/>
</dbReference>
<dbReference type="KEGG" id="nss:113410516"/>
<dbReference type="GO" id="GO:0048477">
    <property type="term" value="P:oogenesis"/>
    <property type="evidence" value="ECO:0007669"/>
    <property type="project" value="TreeGrafter"/>
</dbReference>
<dbReference type="GO" id="GO:0042138">
    <property type="term" value="P:meiotic DNA double-strand break formation"/>
    <property type="evidence" value="ECO:0007669"/>
    <property type="project" value="InterPro"/>
</dbReference>
<proteinExistence type="inferred from homology"/>
<organism evidence="4 5">
    <name type="scientific">Notechis scutatus</name>
    <name type="common">mainland tiger snake</name>
    <dbReference type="NCBI Taxonomy" id="8663"/>
    <lineage>
        <taxon>Eukaryota</taxon>
        <taxon>Metazoa</taxon>
        <taxon>Chordata</taxon>
        <taxon>Craniata</taxon>
        <taxon>Vertebrata</taxon>
        <taxon>Euteleostomi</taxon>
        <taxon>Lepidosauria</taxon>
        <taxon>Squamata</taxon>
        <taxon>Bifurcata</taxon>
        <taxon>Unidentata</taxon>
        <taxon>Episquamata</taxon>
        <taxon>Toxicofera</taxon>
        <taxon>Serpentes</taxon>
        <taxon>Colubroidea</taxon>
        <taxon>Elapidae</taxon>
        <taxon>Hydrophiinae</taxon>
        <taxon>Notechis</taxon>
    </lineage>
</organism>
<evidence type="ECO:0000256" key="1">
    <source>
        <dbReference type="ARBA" id="ARBA00023254"/>
    </source>
</evidence>
<reference evidence="5" key="1">
    <citation type="submission" date="2025-08" db="UniProtKB">
        <authorList>
            <consortium name="RefSeq"/>
        </authorList>
    </citation>
    <scope>IDENTIFICATION</scope>
</reference>
<evidence type="ECO:0000256" key="2">
    <source>
        <dbReference type="ARBA" id="ARBA00093453"/>
    </source>
</evidence>
<accession>A0A6J1TZ96</accession>
<dbReference type="GeneID" id="113410516"/>
<dbReference type="Pfam" id="PF13971">
    <property type="entry name" value="Mei4"/>
    <property type="match status" value="1"/>
</dbReference>
<dbReference type="GO" id="GO:0000800">
    <property type="term" value="C:lateral element"/>
    <property type="evidence" value="ECO:0007669"/>
    <property type="project" value="TreeGrafter"/>
</dbReference>
<keyword evidence="1" id="KW-0469">Meiosis</keyword>
<dbReference type="CTD" id="101928601"/>
<gene>
    <name evidence="5" type="primary">MEI4</name>
</gene>
<dbReference type="AlphaFoldDB" id="A0A6J1TZ96"/>
<dbReference type="PANTHER" id="PTHR28575">
    <property type="entry name" value="MEIOSIS-SPECIFIC PROTEIN MEI4"/>
    <property type="match status" value="1"/>
</dbReference>
<feature type="region of interest" description="Disordered" evidence="3">
    <location>
        <begin position="1"/>
        <end position="26"/>
    </location>
</feature>
<evidence type="ECO:0000256" key="3">
    <source>
        <dbReference type="SAM" id="MobiDB-lite"/>
    </source>
</evidence>
<dbReference type="InterPro" id="IPR025888">
    <property type="entry name" value="MEI4"/>
</dbReference>
<evidence type="ECO:0000313" key="5">
    <source>
        <dbReference type="RefSeq" id="XP_026520889.1"/>
    </source>
</evidence>
<evidence type="ECO:0000313" key="4">
    <source>
        <dbReference type="Proteomes" id="UP000504612"/>
    </source>
</evidence>
<sequence>MEAPAFPWMKDSGPTDSLPAAGPRSADIKDKEDATWYFKTLQLALALAIIRSKPPDKSSKEYAVHLANTVSEQGSKWKMRVEALEMEVLHLRQQLLLNKCFSGIGVKNRILPLTGQSVAGSNATECSDLFEDSGCDISSDCTENLPSLSLRGQDFNSLGPSLLSNVLPTLASSKNQSVMLHMQFLQHFIELRNLAESNTAKIDLMKLGRDCSVVSNSFSQLLDGLVTSYNLPEQPFPDFMAQAVFVIAKLLNDADFSCWILGRCFKKLEDSVERLVQIILNSSYLNRFQIQDSISHTLVLFGRCNLLKRSTISLLFREINQFANKLQHANKIQAKYNVQYENIFFLCNILEQLLETHTEQKNKTGLSYEEKEKKKFLQDIDQAVLHLSDEFPLFCIYLWRLGTLLKAAQIELEGKN</sequence>
<comment type="similarity">
    <text evidence="2">Belongs to the MEI4L family.</text>
</comment>
<dbReference type="GO" id="GO:0006310">
    <property type="term" value="P:DNA recombination"/>
    <property type="evidence" value="ECO:0007669"/>
    <property type="project" value="InterPro"/>
</dbReference>
<keyword evidence="4" id="KW-1185">Reference proteome</keyword>